<dbReference type="InterPro" id="IPR036380">
    <property type="entry name" value="Isochorismatase-like_sf"/>
</dbReference>
<proteinExistence type="predicted"/>
<accession>A0ABU7K7N8</accession>
<protein>
    <submittedName>
        <fullName evidence="3">Isochorismatase family protein</fullName>
    </submittedName>
</protein>
<dbReference type="PANTHER" id="PTHR43540">
    <property type="entry name" value="PEROXYUREIDOACRYLATE/UREIDOACRYLATE AMIDOHYDROLASE-RELATED"/>
    <property type="match status" value="1"/>
</dbReference>
<evidence type="ECO:0000313" key="4">
    <source>
        <dbReference type="Proteomes" id="UP001356095"/>
    </source>
</evidence>
<reference evidence="3 4" key="1">
    <citation type="submission" date="2023-08" db="EMBL/GenBank/DDBJ databases">
        <authorList>
            <person name="Girao M."/>
            <person name="Carvalho M.F."/>
        </authorList>
    </citation>
    <scope>NUCLEOTIDE SEQUENCE [LARGE SCALE GENOMIC DNA]</scope>
    <source>
        <strain evidence="3 4">CT-R113</strain>
    </source>
</reference>
<dbReference type="Proteomes" id="UP001356095">
    <property type="component" value="Unassembled WGS sequence"/>
</dbReference>
<dbReference type="PANTHER" id="PTHR43540:SF6">
    <property type="entry name" value="ISOCHORISMATASE-LIKE DOMAIN-CONTAINING PROTEIN"/>
    <property type="match status" value="1"/>
</dbReference>
<dbReference type="RefSeq" id="WP_330092030.1">
    <property type="nucleotide sequence ID" value="NZ_JAUZMY010000011.1"/>
</dbReference>
<dbReference type="SUPFAM" id="SSF52499">
    <property type="entry name" value="Isochorismatase-like hydrolases"/>
    <property type="match status" value="1"/>
</dbReference>
<keyword evidence="4" id="KW-1185">Reference proteome</keyword>
<dbReference type="InterPro" id="IPR050272">
    <property type="entry name" value="Isochorismatase-like_hydrls"/>
</dbReference>
<feature type="domain" description="Isochorismatase-like" evidence="2">
    <location>
        <begin position="4"/>
        <end position="141"/>
    </location>
</feature>
<name>A0ABU7K7N8_9ACTN</name>
<organism evidence="3 4">
    <name type="scientific">Nocardiopsis codii</name>
    <dbReference type="NCBI Taxonomy" id="3065942"/>
    <lineage>
        <taxon>Bacteria</taxon>
        <taxon>Bacillati</taxon>
        <taxon>Actinomycetota</taxon>
        <taxon>Actinomycetes</taxon>
        <taxon>Streptosporangiales</taxon>
        <taxon>Nocardiopsidaceae</taxon>
        <taxon>Nocardiopsis</taxon>
    </lineage>
</organism>
<keyword evidence="1" id="KW-0378">Hydrolase</keyword>
<sequence length="193" mass="20680">MTRALVVVDAQKSFLQRESWKASSRPDVGSRIAALVDHARGRGDRVVWVLHTEPGTGSVFDPARGFVEPLDGLVPREGEPVLTKVVHSAFGGPGLQRHLTRWGVTELVVCGIRTEQCCETTVRAASDLGYEVVLAVDATATEPIQAPGSPEGRSLAEILADPLTLGTDAVVARTVYALEGRFARVRTVAELTL</sequence>
<dbReference type="EMBL" id="JAUZMY010000011">
    <property type="protein sequence ID" value="MEE2038248.1"/>
    <property type="molecule type" value="Genomic_DNA"/>
</dbReference>
<comment type="caution">
    <text evidence="3">The sequence shown here is derived from an EMBL/GenBank/DDBJ whole genome shotgun (WGS) entry which is preliminary data.</text>
</comment>
<dbReference type="Gene3D" id="3.40.50.850">
    <property type="entry name" value="Isochorismatase-like"/>
    <property type="match status" value="1"/>
</dbReference>
<dbReference type="InterPro" id="IPR000868">
    <property type="entry name" value="Isochorismatase-like_dom"/>
</dbReference>
<dbReference type="Pfam" id="PF00857">
    <property type="entry name" value="Isochorismatase"/>
    <property type="match status" value="1"/>
</dbReference>
<evidence type="ECO:0000313" key="3">
    <source>
        <dbReference type="EMBL" id="MEE2038248.1"/>
    </source>
</evidence>
<evidence type="ECO:0000256" key="1">
    <source>
        <dbReference type="ARBA" id="ARBA00022801"/>
    </source>
</evidence>
<gene>
    <name evidence="3" type="ORF">Q8791_13565</name>
</gene>
<evidence type="ECO:0000259" key="2">
    <source>
        <dbReference type="Pfam" id="PF00857"/>
    </source>
</evidence>